<dbReference type="GO" id="GO:0016747">
    <property type="term" value="F:acyltransferase activity, transferring groups other than amino-acyl groups"/>
    <property type="evidence" value="ECO:0007669"/>
    <property type="project" value="InterPro"/>
</dbReference>
<dbReference type="SUPFAM" id="SSF55729">
    <property type="entry name" value="Acyl-CoA N-acyltransferases (Nat)"/>
    <property type="match status" value="1"/>
</dbReference>
<keyword evidence="2" id="KW-0012">Acyltransferase</keyword>
<name>A0A193FTV4_9BORD</name>
<evidence type="ECO:0000313" key="4">
    <source>
        <dbReference type="EMBL" id="ANN70479.1"/>
    </source>
</evidence>
<accession>A0A193FTV4</accession>
<dbReference type="InterPro" id="IPR016181">
    <property type="entry name" value="Acyl_CoA_acyltransferase"/>
</dbReference>
<evidence type="ECO:0000313" key="5">
    <source>
        <dbReference type="Proteomes" id="UP000092213"/>
    </source>
</evidence>
<dbReference type="PANTHER" id="PTHR43877">
    <property type="entry name" value="AMINOALKYLPHOSPHONATE N-ACETYLTRANSFERASE-RELATED-RELATED"/>
    <property type="match status" value="1"/>
</dbReference>
<evidence type="ECO:0000259" key="3">
    <source>
        <dbReference type="PROSITE" id="PS51186"/>
    </source>
</evidence>
<sequence length="181" mass="19676">MTHQATIRVVPAEEAPRLVDPLAEVLMDCVAGGASVSFIAPLDMPRAMRFWTKVADDVVQGDRILLVAESQGRVMGTVQIVVGQPENQPHRADVSKLLVHRDFRRLGVASQLMAAVDIVAARAGKTLLVLDTETGSDAERLYGRAGWTRAGVIPDYALRAYGGLSATTYFYKRLSNDEGRP</sequence>
<dbReference type="CDD" id="cd04301">
    <property type="entry name" value="NAT_SF"/>
    <property type="match status" value="1"/>
</dbReference>
<evidence type="ECO:0000256" key="1">
    <source>
        <dbReference type="ARBA" id="ARBA00022679"/>
    </source>
</evidence>
<dbReference type="InterPro" id="IPR050832">
    <property type="entry name" value="Bact_Acetyltransf"/>
</dbReference>
<dbReference type="PANTHER" id="PTHR43877:SF1">
    <property type="entry name" value="ACETYLTRANSFERASE"/>
    <property type="match status" value="1"/>
</dbReference>
<dbReference type="AlphaFoldDB" id="A0A193FTV4"/>
<dbReference type="Proteomes" id="UP000092213">
    <property type="component" value="Chromosome"/>
</dbReference>
<dbReference type="STRING" id="463025.BAU08_03240"/>
<feature type="domain" description="N-acetyltransferase" evidence="3">
    <location>
        <begin position="5"/>
        <end position="175"/>
    </location>
</feature>
<dbReference type="InterPro" id="IPR000182">
    <property type="entry name" value="GNAT_dom"/>
</dbReference>
<dbReference type="EMBL" id="CP016171">
    <property type="protein sequence ID" value="ANN70479.1"/>
    <property type="molecule type" value="Genomic_DNA"/>
</dbReference>
<evidence type="ECO:0000256" key="2">
    <source>
        <dbReference type="ARBA" id="ARBA00023315"/>
    </source>
</evidence>
<dbReference type="RefSeq" id="WP_066668106.1">
    <property type="nucleotide sequence ID" value="NZ_CP016171.1"/>
</dbReference>
<reference evidence="4 5" key="1">
    <citation type="submission" date="2016-06" db="EMBL/GenBank/DDBJ databases">
        <title>Complete genome sequences of Bordetella bronchialis and Bordetella flabilis.</title>
        <authorList>
            <person name="LiPuma J.J."/>
            <person name="Spilker T."/>
        </authorList>
    </citation>
    <scope>NUCLEOTIDE SEQUENCE [LARGE SCALE GENOMIC DNA]</scope>
    <source>
        <strain evidence="4 5">AU17976</strain>
    </source>
</reference>
<gene>
    <name evidence="4" type="ORF">BAU08_03240</name>
</gene>
<keyword evidence="1 4" id="KW-0808">Transferase</keyword>
<dbReference type="Gene3D" id="3.40.630.30">
    <property type="match status" value="1"/>
</dbReference>
<dbReference type="Pfam" id="PF00583">
    <property type="entry name" value="Acetyltransf_1"/>
    <property type="match status" value="1"/>
</dbReference>
<proteinExistence type="predicted"/>
<dbReference type="PROSITE" id="PS51186">
    <property type="entry name" value="GNAT"/>
    <property type="match status" value="1"/>
</dbReference>
<organism evidence="4 5">
    <name type="scientific">Bordetella bronchialis</name>
    <dbReference type="NCBI Taxonomy" id="463025"/>
    <lineage>
        <taxon>Bacteria</taxon>
        <taxon>Pseudomonadati</taxon>
        <taxon>Pseudomonadota</taxon>
        <taxon>Betaproteobacteria</taxon>
        <taxon>Burkholderiales</taxon>
        <taxon>Alcaligenaceae</taxon>
        <taxon>Bordetella</taxon>
    </lineage>
</organism>
<protein>
    <submittedName>
        <fullName evidence="4">Acetyltransferase</fullName>
    </submittedName>
</protein>